<dbReference type="Pfam" id="PF03473">
    <property type="entry name" value="MOSC"/>
    <property type="match status" value="1"/>
</dbReference>
<dbReference type="PROSITE" id="PS51340">
    <property type="entry name" value="MOSC"/>
    <property type="match status" value="1"/>
</dbReference>
<dbReference type="GO" id="GO:0030170">
    <property type="term" value="F:pyridoxal phosphate binding"/>
    <property type="evidence" value="ECO:0007669"/>
    <property type="project" value="InterPro"/>
</dbReference>
<dbReference type="Proteomes" id="UP000321275">
    <property type="component" value="Unassembled WGS sequence"/>
</dbReference>
<evidence type="ECO:0000259" key="1">
    <source>
        <dbReference type="PROSITE" id="PS51340"/>
    </source>
</evidence>
<dbReference type="AlphaFoldDB" id="A0A510XGN7"/>
<dbReference type="SUPFAM" id="SSF50800">
    <property type="entry name" value="PK beta-barrel domain-like"/>
    <property type="match status" value="1"/>
</dbReference>
<dbReference type="RefSeq" id="WP_146803883.1">
    <property type="nucleotide sequence ID" value="NZ_BJUK01000040.1"/>
</dbReference>
<feature type="domain" description="MOSC" evidence="1">
    <location>
        <begin position="121"/>
        <end position="280"/>
    </location>
</feature>
<gene>
    <name evidence="2" type="ORF">HPA02_28330</name>
</gene>
<dbReference type="InterPro" id="IPR005303">
    <property type="entry name" value="MOCOS_middle"/>
</dbReference>
<proteinExistence type="predicted"/>
<protein>
    <submittedName>
        <fullName evidence="2">MOSC domain-containing protein</fullName>
    </submittedName>
</protein>
<evidence type="ECO:0000313" key="3">
    <source>
        <dbReference type="Proteomes" id="UP000321275"/>
    </source>
</evidence>
<name>A0A510XGN7_9GAMM</name>
<dbReference type="OrthoDB" id="581532at2"/>
<dbReference type="SUPFAM" id="SSF141673">
    <property type="entry name" value="MOSC N-terminal domain-like"/>
    <property type="match status" value="1"/>
</dbReference>
<dbReference type="PANTHER" id="PTHR14237:SF19">
    <property type="entry name" value="MITOCHONDRIAL AMIDOXIME REDUCING COMPONENT 1"/>
    <property type="match status" value="1"/>
</dbReference>
<evidence type="ECO:0000313" key="2">
    <source>
        <dbReference type="EMBL" id="GEK48550.1"/>
    </source>
</evidence>
<keyword evidence="3" id="KW-1185">Reference proteome</keyword>
<dbReference type="GO" id="GO:0003824">
    <property type="term" value="F:catalytic activity"/>
    <property type="evidence" value="ECO:0007669"/>
    <property type="project" value="InterPro"/>
</dbReference>
<dbReference type="InterPro" id="IPR011037">
    <property type="entry name" value="Pyrv_Knase-like_insert_dom_sf"/>
</dbReference>
<comment type="caution">
    <text evidence="2">The sequence shown here is derived from an EMBL/GenBank/DDBJ whole genome shotgun (WGS) entry which is preliminary data.</text>
</comment>
<dbReference type="Pfam" id="PF03476">
    <property type="entry name" value="MOSC_N"/>
    <property type="match status" value="1"/>
</dbReference>
<organism evidence="2 3">
    <name type="scientific">Bisbaumannia pacifica</name>
    <dbReference type="NCBI Taxonomy" id="77098"/>
    <lineage>
        <taxon>Bacteria</taxon>
        <taxon>Pseudomonadati</taxon>
        <taxon>Pseudomonadota</taxon>
        <taxon>Gammaproteobacteria</taxon>
        <taxon>Oceanospirillales</taxon>
        <taxon>Halomonadaceae</taxon>
        <taxon>Bisbaumannia</taxon>
    </lineage>
</organism>
<sequence>MQITQIAIYPVKSLGGIALDTAELGPRGLEWDRRWMVVDEAGRFVTQRQLPAMARIRVRLEAAALVLEHPAAAPLSVPLAPRERPRRPVEIFRQRCPGLDEGEQAAGWLTEVLGRVSQQGLRLVRFPDDHRREVEPDHLREGERAHTGFADGYPLLVANRASLDALNAVLRDKGLDPVPMERFRPNLVIDGDEPFAEDGWESLAAEGGRYRLGVRKPCKRCQIPTVDQHSGEIPRPGEPLRTLIEMNTQPDLKGGYFGQNAILLAGEGEMLRVGDRLSAN</sequence>
<reference evidence="2 3" key="1">
    <citation type="submission" date="2019-07" db="EMBL/GenBank/DDBJ databases">
        <title>Whole genome shotgun sequence of Halomonas pacifica NBRC 102220.</title>
        <authorList>
            <person name="Hosoyama A."/>
            <person name="Uohara A."/>
            <person name="Ohji S."/>
            <person name="Ichikawa N."/>
        </authorList>
    </citation>
    <scope>NUCLEOTIDE SEQUENCE [LARGE SCALE GENOMIC DNA]</scope>
    <source>
        <strain evidence="2 3">NBRC 102220</strain>
    </source>
</reference>
<dbReference type="EMBL" id="BJUK01000040">
    <property type="protein sequence ID" value="GEK48550.1"/>
    <property type="molecule type" value="Genomic_DNA"/>
</dbReference>
<dbReference type="PANTHER" id="PTHR14237">
    <property type="entry name" value="MOLYBDOPTERIN COFACTOR SULFURASE MOSC"/>
    <property type="match status" value="1"/>
</dbReference>
<dbReference type="InterPro" id="IPR005302">
    <property type="entry name" value="MoCF_Sase_C"/>
</dbReference>
<dbReference type="GO" id="GO:0030151">
    <property type="term" value="F:molybdenum ion binding"/>
    <property type="evidence" value="ECO:0007669"/>
    <property type="project" value="InterPro"/>
</dbReference>
<accession>A0A510XGN7</accession>